<dbReference type="CDD" id="cd08422">
    <property type="entry name" value="PBP2_CrgA_like"/>
    <property type="match status" value="1"/>
</dbReference>
<dbReference type="InterPro" id="IPR000847">
    <property type="entry name" value="LysR_HTH_N"/>
</dbReference>
<dbReference type="InterPro" id="IPR036388">
    <property type="entry name" value="WH-like_DNA-bd_sf"/>
</dbReference>
<dbReference type="Pfam" id="PF00126">
    <property type="entry name" value="HTH_1"/>
    <property type="match status" value="1"/>
</dbReference>
<dbReference type="InterPro" id="IPR058163">
    <property type="entry name" value="LysR-type_TF_proteobact-type"/>
</dbReference>
<dbReference type="FunFam" id="1.10.10.10:FF:000001">
    <property type="entry name" value="LysR family transcriptional regulator"/>
    <property type="match status" value="1"/>
</dbReference>
<dbReference type="Gene3D" id="3.40.190.290">
    <property type="match status" value="1"/>
</dbReference>
<dbReference type="Proteomes" id="UP000544134">
    <property type="component" value="Unassembled WGS sequence"/>
</dbReference>
<dbReference type="SUPFAM" id="SSF46785">
    <property type="entry name" value="Winged helix' DNA-binding domain"/>
    <property type="match status" value="1"/>
</dbReference>
<evidence type="ECO:0000256" key="4">
    <source>
        <dbReference type="ARBA" id="ARBA00023163"/>
    </source>
</evidence>
<evidence type="ECO:0000256" key="1">
    <source>
        <dbReference type="ARBA" id="ARBA00009437"/>
    </source>
</evidence>
<evidence type="ECO:0000256" key="3">
    <source>
        <dbReference type="ARBA" id="ARBA00023125"/>
    </source>
</evidence>
<evidence type="ECO:0000313" key="6">
    <source>
        <dbReference type="EMBL" id="NMM04283.1"/>
    </source>
</evidence>
<dbReference type="Gene3D" id="1.10.10.10">
    <property type="entry name" value="Winged helix-like DNA-binding domain superfamily/Winged helix DNA-binding domain"/>
    <property type="match status" value="1"/>
</dbReference>
<dbReference type="RefSeq" id="WP_169491041.1">
    <property type="nucleotide sequence ID" value="NZ_JABBGJ010000080.1"/>
</dbReference>
<dbReference type="PANTHER" id="PTHR30537:SF5">
    <property type="entry name" value="HTH-TYPE TRANSCRIPTIONAL ACTIVATOR TTDR-RELATED"/>
    <property type="match status" value="1"/>
</dbReference>
<evidence type="ECO:0000256" key="2">
    <source>
        <dbReference type="ARBA" id="ARBA00023015"/>
    </source>
</evidence>
<reference evidence="6 7" key="1">
    <citation type="submission" date="2020-04" db="EMBL/GenBank/DDBJ databases">
        <title>Paraburkholderia sp. RP-4-7 isolated from soil.</title>
        <authorList>
            <person name="Dahal R.H."/>
        </authorList>
    </citation>
    <scope>NUCLEOTIDE SEQUENCE [LARGE SCALE GENOMIC DNA]</scope>
    <source>
        <strain evidence="6 7">RP-4-7</strain>
    </source>
</reference>
<proteinExistence type="inferred from homology"/>
<dbReference type="GO" id="GO:0006351">
    <property type="term" value="P:DNA-templated transcription"/>
    <property type="evidence" value="ECO:0007669"/>
    <property type="project" value="TreeGrafter"/>
</dbReference>
<keyword evidence="3" id="KW-0238">DNA-binding</keyword>
<evidence type="ECO:0000259" key="5">
    <source>
        <dbReference type="PROSITE" id="PS50931"/>
    </source>
</evidence>
<dbReference type="SUPFAM" id="SSF53850">
    <property type="entry name" value="Periplasmic binding protein-like II"/>
    <property type="match status" value="1"/>
</dbReference>
<keyword evidence="4" id="KW-0804">Transcription</keyword>
<organism evidence="6 7">
    <name type="scientific">Paraburkholderia polaris</name>
    <dbReference type="NCBI Taxonomy" id="2728848"/>
    <lineage>
        <taxon>Bacteria</taxon>
        <taxon>Pseudomonadati</taxon>
        <taxon>Pseudomonadota</taxon>
        <taxon>Betaproteobacteria</taxon>
        <taxon>Burkholderiales</taxon>
        <taxon>Burkholderiaceae</taxon>
        <taxon>Paraburkholderia</taxon>
    </lineage>
</organism>
<dbReference type="AlphaFoldDB" id="A0A848IT59"/>
<dbReference type="InterPro" id="IPR005119">
    <property type="entry name" value="LysR_subst-bd"/>
</dbReference>
<sequence length="314" mass="34187">MDILKNMKVFVRVAETGSFTAAARLSDIATGQVSRIISDLEVHLRSRLLNRTTRKVVLTDAGQRYLHRCKDILALVDLSEAEAAQANSEPVGVLRVHAPLSFGQVYVVPALTRYLEANPMVSAELTLSQRIPDLLHDGYDVSLRIAGDALPDSALVSAKICDMPCVLCAAPAYIERRGVPHGIEDLAAHACLPLVTPHLAVESWTFLGEEGQVDVKLPTARLRTNSADALAVALTEGLGIGVLPMLSALPALRSGALVRILDDYRLQSTSVFAIYASRQYLDRKIRTWIDFLRDFVDVALAGNMEGFNESEPTS</sequence>
<gene>
    <name evidence="6" type="ORF">HHL24_41345</name>
</gene>
<comment type="similarity">
    <text evidence="1">Belongs to the LysR transcriptional regulatory family.</text>
</comment>
<dbReference type="GO" id="GO:0043565">
    <property type="term" value="F:sequence-specific DNA binding"/>
    <property type="evidence" value="ECO:0007669"/>
    <property type="project" value="TreeGrafter"/>
</dbReference>
<name>A0A848IT59_9BURK</name>
<dbReference type="Pfam" id="PF03466">
    <property type="entry name" value="LysR_substrate"/>
    <property type="match status" value="1"/>
</dbReference>
<dbReference type="InterPro" id="IPR036390">
    <property type="entry name" value="WH_DNA-bd_sf"/>
</dbReference>
<feature type="domain" description="HTH lysR-type" evidence="5">
    <location>
        <begin position="1"/>
        <end position="59"/>
    </location>
</feature>
<protein>
    <submittedName>
        <fullName evidence="6">LysR family transcriptional regulator</fullName>
    </submittedName>
</protein>
<dbReference type="PANTHER" id="PTHR30537">
    <property type="entry name" value="HTH-TYPE TRANSCRIPTIONAL REGULATOR"/>
    <property type="match status" value="1"/>
</dbReference>
<dbReference type="PROSITE" id="PS50931">
    <property type="entry name" value="HTH_LYSR"/>
    <property type="match status" value="1"/>
</dbReference>
<dbReference type="GO" id="GO:0003700">
    <property type="term" value="F:DNA-binding transcription factor activity"/>
    <property type="evidence" value="ECO:0007669"/>
    <property type="project" value="InterPro"/>
</dbReference>
<evidence type="ECO:0000313" key="7">
    <source>
        <dbReference type="Proteomes" id="UP000544134"/>
    </source>
</evidence>
<keyword evidence="7" id="KW-1185">Reference proteome</keyword>
<accession>A0A848IT59</accession>
<dbReference type="EMBL" id="JABBGJ010000080">
    <property type="protein sequence ID" value="NMM04283.1"/>
    <property type="molecule type" value="Genomic_DNA"/>
</dbReference>
<keyword evidence="2" id="KW-0805">Transcription regulation</keyword>
<comment type="caution">
    <text evidence="6">The sequence shown here is derived from an EMBL/GenBank/DDBJ whole genome shotgun (WGS) entry which is preliminary data.</text>
</comment>